<reference evidence="2 3" key="1">
    <citation type="submission" date="2023-03" db="EMBL/GenBank/DDBJ databases">
        <title>Speciation in Pyrococcus: adaptation to high temperature as a mechanism.</title>
        <authorList>
            <person name="Gu J."/>
        </authorList>
    </citation>
    <scope>NUCLEOTIDE SEQUENCE [LARGE SCALE GENOMIC DNA]</scope>
    <source>
        <strain evidence="2 3">LMOA34</strain>
    </source>
</reference>
<evidence type="ECO:0000313" key="3">
    <source>
        <dbReference type="Proteomes" id="UP001571980"/>
    </source>
</evidence>
<dbReference type="InterPro" id="IPR007842">
    <property type="entry name" value="HEPN_dom"/>
</dbReference>
<dbReference type="Gene3D" id="1.20.120.330">
    <property type="entry name" value="Nucleotidyltransferases domain 2"/>
    <property type="match status" value="1"/>
</dbReference>
<evidence type="ECO:0000313" key="2">
    <source>
        <dbReference type="EMBL" id="MFA4804931.1"/>
    </source>
</evidence>
<protein>
    <submittedName>
        <fullName evidence="2">HEPN domain-containing protein</fullName>
    </submittedName>
</protein>
<dbReference type="SUPFAM" id="SSF81593">
    <property type="entry name" value="Nucleotidyltransferase substrate binding subunit/domain"/>
    <property type="match status" value="1"/>
</dbReference>
<keyword evidence="3" id="KW-1185">Reference proteome</keyword>
<sequence>MEAHTLTDFAVEARYPTIYEIPQEIAREAIEIAKLVMNFVLNKLQIKDVP</sequence>
<dbReference type="Pfam" id="PF05168">
    <property type="entry name" value="HEPN"/>
    <property type="match status" value="1"/>
</dbReference>
<dbReference type="EMBL" id="JARRIG010000006">
    <property type="protein sequence ID" value="MFA4804931.1"/>
    <property type="molecule type" value="Genomic_DNA"/>
</dbReference>
<comment type="caution">
    <text evidence="2">The sequence shown here is derived from an EMBL/GenBank/DDBJ whole genome shotgun (WGS) entry which is preliminary data.</text>
</comment>
<evidence type="ECO:0000259" key="1">
    <source>
        <dbReference type="Pfam" id="PF05168"/>
    </source>
</evidence>
<organism evidence="2 3">
    <name type="scientific">Pyrococcus kukulkanii</name>
    <dbReference type="NCBI Taxonomy" id="1609559"/>
    <lineage>
        <taxon>Archaea</taxon>
        <taxon>Methanobacteriati</taxon>
        <taxon>Methanobacteriota</taxon>
        <taxon>Thermococci</taxon>
        <taxon>Thermococcales</taxon>
        <taxon>Thermococcaceae</taxon>
        <taxon>Pyrococcus</taxon>
    </lineage>
</organism>
<gene>
    <name evidence="2" type="ORF">P8X34_09365</name>
</gene>
<proteinExistence type="predicted"/>
<dbReference type="Proteomes" id="UP001571980">
    <property type="component" value="Unassembled WGS sequence"/>
</dbReference>
<name>A0ABV4T4Z0_9EURY</name>
<dbReference type="RefSeq" id="WP_372824370.1">
    <property type="nucleotide sequence ID" value="NZ_JARRIF010000002.1"/>
</dbReference>
<accession>A0ABV4T4Z0</accession>
<feature type="domain" description="HEPN" evidence="1">
    <location>
        <begin position="3"/>
        <end position="41"/>
    </location>
</feature>